<dbReference type="PANTHER" id="PTHR47326">
    <property type="entry name" value="TRANSPOSABLE ELEMENT TC3 TRANSPOSASE-LIKE PROTEIN"/>
    <property type="match status" value="1"/>
</dbReference>
<dbReference type="PANTHER" id="PTHR47326:SF1">
    <property type="entry name" value="HTH PSQ-TYPE DOMAIN-CONTAINING PROTEIN"/>
    <property type="match status" value="1"/>
</dbReference>
<keyword evidence="2" id="KW-1185">Reference proteome</keyword>
<dbReference type="Gene3D" id="3.30.420.10">
    <property type="entry name" value="Ribonuclease H-like superfamily/Ribonuclease H"/>
    <property type="match status" value="1"/>
</dbReference>
<dbReference type="AlphaFoldDB" id="A0AAV1YR48"/>
<comment type="caution">
    <text evidence="1">The sequence shown here is derived from an EMBL/GenBank/DDBJ whole genome shotgun (WGS) entry which is preliminary data.</text>
</comment>
<accession>A0AAV1YR48</accession>
<name>A0AAV1YR48_9ARAC</name>
<sequence>MRQGGGGQLGWEQLSHPHLTDGIVHDPQDGAPPHFSLSVRKALNGKFPDSWIGSEGPIPWPARSPDLTPIDFFWGYIKNFVYSETFRSVDGLVEPLVGFETAFRNEWGSVGGNEGMWGIEGLR</sequence>
<protein>
    <submittedName>
        <fullName evidence="1">Uncharacterized protein</fullName>
    </submittedName>
</protein>
<evidence type="ECO:0000313" key="2">
    <source>
        <dbReference type="Proteomes" id="UP001497382"/>
    </source>
</evidence>
<reference evidence="1 2" key="1">
    <citation type="submission" date="2024-04" db="EMBL/GenBank/DDBJ databases">
        <authorList>
            <person name="Rising A."/>
            <person name="Reimegard J."/>
            <person name="Sonavane S."/>
            <person name="Akerstrom W."/>
            <person name="Nylinder S."/>
            <person name="Hedman E."/>
            <person name="Kallberg Y."/>
        </authorList>
    </citation>
    <scope>NUCLEOTIDE SEQUENCE [LARGE SCALE GENOMIC DNA]</scope>
</reference>
<organism evidence="1 2">
    <name type="scientific">Larinioides sclopetarius</name>
    <dbReference type="NCBI Taxonomy" id="280406"/>
    <lineage>
        <taxon>Eukaryota</taxon>
        <taxon>Metazoa</taxon>
        <taxon>Ecdysozoa</taxon>
        <taxon>Arthropoda</taxon>
        <taxon>Chelicerata</taxon>
        <taxon>Arachnida</taxon>
        <taxon>Araneae</taxon>
        <taxon>Araneomorphae</taxon>
        <taxon>Entelegynae</taxon>
        <taxon>Araneoidea</taxon>
        <taxon>Araneidae</taxon>
        <taxon>Larinioides</taxon>
    </lineage>
</organism>
<evidence type="ECO:0000313" key="1">
    <source>
        <dbReference type="EMBL" id="CAL1261342.1"/>
    </source>
</evidence>
<proteinExistence type="predicted"/>
<dbReference type="EMBL" id="CAXIEN010000002">
    <property type="protein sequence ID" value="CAL1261342.1"/>
    <property type="molecule type" value="Genomic_DNA"/>
</dbReference>
<dbReference type="InterPro" id="IPR036397">
    <property type="entry name" value="RNaseH_sf"/>
</dbReference>
<gene>
    <name evidence="1" type="ORF">LARSCL_LOCUS332</name>
</gene>
<dbReference type="GO" id="GO:0003676">
    <property type="term" value="F:nucleic acid binding"/>
    <property type="evidence" value="ECO:0007669"/>
    <property type="project" value="InterPro"/>
</dbReference>
<dbReference type="Proteomes" id="UP001497382">
    <property type="component" value="Unassembled WGS sequence"/>
</dbReference>